<feature type="compositionally biased region" description="Basic and acidic residues" evidence="1">
    <location>
        <begin position="62"/>
        <end position="75"/>
    </location>
</feature>
<protein>
    <submittedName>
        <fullName evidence="2">Uncharacterized protein</fullName>
    </submittedName>
</protein>
<evidence type="ECO:0000256" key="1">
    <source>
        <dbReference type="SAM" id="MobiDB-lite"/>
    </source>
</evidence>
<organism evidence="2 3">
    <name type="scientific">Vanilla planifolia</name>
    <name type="common">Vanilla</name>
    <dbReference type="NCBI Taxonomy" id="51239"/>
    <lineage>
        <taxon>Eukaryota</taxon>
        <taxon>Viridiplantae</taxon>
        <taxon>Streptophyta</taxon>
        <taxon>Embryophyta</taxon>
        <taxon>Tracheophyta</taxon>
        <taxon>Spermatophyta</taxon>
        <taxon>Magnoliopsida</taxon>
        <taxon>Liliopsida</taxon>
        <taxon>Asparagales</taxon>
        <taxon>Orchidaceae</taxon>
        <taxon>Vanilloideae</taxon>
        <taxon>Vanilleae</taxon>
        <taxon>Vanilla</taxon>
    </lineage>
</organism>
<evidence type="ECO:0000313" key="3">
    <source>
        <dbReference type="Proteomes" id="UP000636800"/>
    </source>
</evidence>
<proteinExistence type="predicted"/>
<accession>A0A835UZF9</accession>
<feature type="region of interest" description="Disordered" evidence="1">
    <location>
        <begin position="1"/>
        <end position="36"/>
    </location>
</feature>
<comment type="caution">
    <text evidence="2">The sequence shown here is derived from an EMBL/GenBank/DDBJ whole genome shotgun (WGS) entry which is preliminary data.</text>
</comment>
<name>A0A835UZF9_VANPL</name>
<gene>
    <name evidence="2" type="ORF">HPP92_012517</name>
</gene>
<sequence length="75" mass="8219">MAISAAITGGSPHASWEKDSRPRIAPHGVSAERRARPVEARMERLYASLAPGWSGAVWSETETERESRGVERKGM</sequence>
<keyword evidence="3" id="KW-1185">Reference proteome</keyword>
<dbReference type="OrthoDB" id="1506770at2759"/>
<dbReference type="AlphaFoldDB" id="A0A835UZF9"/>
<evidence type="ECO:0000313" key="2">
    <source>
        <dbReference type="EMBL" id="KAG0481659.1"/>
    </source>
</evidence>
<dbReference type="EMBL" id="JADCNL010000005">
    <property type="protein sequence ID" value="KAG0481659.1"/>
    <property type="molecule type" value="Genomic_DNA"/>
</dbReference>
<feature type="region of interest" description="Disordered" evidence="1">
    <location>
        <begin position="56"/>
        <end position="75"/>
    </location>
</feature>
<reference evidence="2 3" key="1">
    <citation type="journal article" date="2020" name="Nat. Food">
        <title>A phased Vanilla planifolia genome enables genetic improvement of flavour and production.</title>
        <authorList>
            <person name="Hasing T."/>
            <person name="Tang H."/>
            <person name="Brym M."/>
            <person name="Khazi F."/>
            <person name="Huang T."/>
            <person name="Chambers A.H."/>
        </authorList>
    </citation>
    <scope>NUCLEOTIDE SEQUENCE [LARGE SCALE GENOMIC DNA]</scope>
    <source>
        <tissue evidence="2">Leaf</tissue>
    </source>
</reference>
<dbReference type="Proteomes" id="UP000636800">
    <property type="component" value="Chromosome 5"/>
</dbReference>